<dbReference type="eggNOG" id="COG3638">
    <property type="taxonomic scope" value="Bacteria"/>
</dbReference>
<reference evidence="6 7" key="1">
    <citation type="journal article" date="2011" name="J. Bacteriol.">
        <title>Draft genome sequence of Caloramator australicus strain RC3T, a thermoanaerobe from the Great Artesian Basin of Australia.</title>
        <authorList>
            <person name="Ogg C.D."/>
            <person name="Patel B.K.C."/>
        </authorList>
    </citation>
    <scope>NUCLEOTIDE SEQUENCE [LARGE SCALE GENOMIC DNA]</scope>
    <source>
        <strain evidence="6 7">RC3</strain>
    </source>
</reference>
<protein>
    <submittedName>
        <fullName evidence="6">Phosphonate ABC transporter ATP-binding protein (TC 3.A.1.9.1)</fullName>
    </submittedName>
</protein>
<name>G0V3N2_9CLOT</name>
<evidence type="ECO:0000256" key="2">
    <source>
        <dbReference type="ARBA" id="ARBA00022475"/>
    </source>
</evidence>
<dbReference type="EMBL" id="CAKP01000001">
    <property type="protein sequence ID" value="CCC57722.1"/>
    <property type="molecule type" value="Genomic_DNA"/>
</dbReference>
<evidence type="ECO:0000256" key="1">
    <source>
        <dbReference type="ARBA" id="ARBA00022448"/>
    </source>
</evidence>
<dbReference type="Pfam" id="PF00005">
    <property type="entry name" value="ABC_tran"/>
    <property type="match status" value="1"/>
</dbReference>
<dbReference type="AlphaFoldDB" id="G0V3N2"/>
<dbReference type="InterPro" id="IPR027417">
    <property type="entry name" value="P-loop_NTPase"/>
</dbReference>
<proteinExistence type="predicted"/>
<dbReference type="InterPro" id="IPR003439">
    <property type="entry name" value="ABC_transporter-like_ATP-bd"/>
</dbReference>
<evidence type="ECO:0000313" key="7">
    <source>
        <dbReference type="Proteomes" id="UP000007652"/>
    </source>
</evidence>
<keyword evidence="7" id="KW-1185">Reference proteome</keyword>
<keyword evidence="3" id="KW-1278">Translocase</keyword>
<dbReference type="GO" id="GO:0005524">
    <property type="term" value="F:ATP binding"/>
    <property type="evidence" value="ECO:0007669"/>
    <property type="project" value="UniProtKB-KW"/>
</dbReference>
<keyword evidence="6" id="KW-0067">ATP-binding</keyword>
<dbReference type="Gene3D" id="3.40.50.300">
    <property type="entry name" value="P-loop containing nucleotide triphosphate hydrolases"/>
    <property type="match status" value="1"/>
</dbReference>
<keyword evidence="4" id="KW-0472">Membrane</keyword>
<dbReference type="PANTHER" id="PTHR43166:SF6">
    <property type="entry name" value="PHOSPHONATES IMPORT ATP-BINDING PROTEIN PHNC"/>
    <property type="match status" value="1"/>
</dbReference>
<dbReference type="SUPFAM" id="SSF52540">
    <property type="entry name" value="P-loop containing nucleoside triphosphate hydrolases"/>
    <property type="match status" value="1"/>
</dbReference>
<dbReference type="RefSeq" id="WP_008907445.1">
    <property type="nucleotide sequence ID" value="NZ_CAKP01000001.1"/>
</dbReference>
<evidence type="ECO:0000259" key="5">
    <source>
        <dbReference type="Pfam" id="PF00005"/>
    </source>
</evidence>
<feature type="domain" description="ABC transporter" evidence="5">
    <location>
        <begin position="29"/>
        <end position="80"/>
    </location>
</feature>
<evidence type="ECO:0000256" key="3">
    <source>
        <dbReference type="ARBA" id="ARBA00022967"/>
    </source>
</evidence>
<dbReference type="Proteomes" id="UP000007652">
    <property type="component" value="Unassembled WGS sequence"/>
</dbReference>
<keyword evidence="2" id="KW-1003">Cell membrane</keyword>
<dbReference type="PANTHER" id="PTHR43166">
    <property type="entry name" value="AMINO ACID IMPORT ATP-BINDING PROTEIN"/>
    <property type="match status" value="1"/>
</dbReference>
<dbReference type="GO" id="GO:0016887">
    <property type="term" value="F:ATP hydrolysis activity"/>
    <property type="evidence" value="ECO:0007669"/>
    <property type="project" value="InterPro"/>
</dbReference>
<sequence length="151" mass="17181">MPVIHNVLSGKLHEWGLFKSLFSLIFPQEKNLAYDALKRVGLEDKAFEKTRNLSGGEKQRVAIARVLVQKPKIILADEPVSSLDPVRAEDILQMLTSIVKEDNMTLLCCLHSIEFAKKYFNRIIGLKEGKICFDVATENLTENLLKNLYSY</sequence>
<gene>
    <name evidence="6" type="ORF">CAAU_0072</name>
</gene>
<accession>G0V3N2</accession>
<evidence type="ECO:0000313" key="6">
    <source>
        <dbReference type="EMBL" id="CCC57722.1"/>
    </source>
</evidence>
<organism evidence="6 7">
    <name type="scientific">Caloramator australicus RC3</name>
    <dbReference type="NCBI Taxonomy" id="857293"/>
    <lineage>
        <taxon>Bacteria</taxon>
        <taxon>Bacillati</taxon>
        <taxon>Bacillota</taxon>
        <taxon>Clostridia</taxon>
        <taxon>Eubacteriales</taxon>
        <taxon>Clostridiaceae</taxon>
        <taxon>Caloramator</taxon>
    </lineage>
</organism>
<evidence type="ECO:0000256" key="4">
    <source>
        <dbReference type="ARBA" id="ARBA00023136"/>
    </source>
</evidence>
<keyword evidence="6" id="KW-0547">Nucleotide-binding</keyword>
<dbReference type="InterPro" id="IPR050086">
    <property type="entry name" value="MetN_ABC_transporter-like"/>
</dbReference>
<comment type="caution">
    <text evidence="6">The sequence shown here is derived from an EMBL/GenBank/DDBJ whole genome shotgun (WGS) entry which is preliminary data.</text>
</comment>
<dbReference type="STRING" id="857293.CAAU_0072"/>
<keyword evidence="1" id="KW-0813">Transport</keyword>